<name>A0A2P2QJF5_RHIMU</name>
<accession>A0A2P2QJF5</accession>
<sequence>MACQISDKKCNAGVLSWGSFGILTISLKNLFQIQIQVFNCNMQSCTVDTYAENRIPNKN</sequence>
<dbReference type="EMBL" id="GGEC01086543">
    <property type="protein sequence ID" value="MBX67027.1"/>
    <property type="molecule type" value="Transcribed_RNA"/>
</dbReference>
<protein>
    <submittedName>
        <fullName evidence="1">Uncharacterized protein</fullName>
    </submittedName>
</protein>
<proteinExistence type="predicted"/>
<reference evidence="1" key="1">
    <citation type="submission" date="2018-02" db="EMBL/GenBank/DDBJ databases">
        <title>Rhizophora mucronata_Transcriptome.</title>
        <authorList>
            <person name="Meera S.P."/>
            <person name="Sreeshan A."/>
            <person name="Augustine A."/>
        </authorList>
    </citation>
    <scope>NUCLEOTIDE SEQUENCE</scope>
    <source>
        <tissue evidence="1">Leaf</tissue>
    </source>
</reference>
<organism evidence="1">
    <name type="scientific">Rhizophora mucronata</name>
    <name type="common">Asiatic mangrove</name>
    <dbReference type="NCBI Taxonomy" id="61149"/>
    <lineage>
        <taxon>Eukaryota</taxon>
        <taxon>Viridiplantae</taxon>
        <taxon>Streptophyta</taxon>
        <taxon>Embryophyta</taxon>
        <taxon>Tracheophyta</taxon>
        <taxon>Spermatophyta</taxon>
        <taxon>Magnoliopsida</taxon>
        <taxon>eudicotyledons</taxon>
        <taxon>Gunneridae</taxon>
        <taxon>Pentapetalae</taxon>
        <taxon>rosids</taxon>
        <taxon>fabids</taxon>
        <taxon>Malpighiales</taxon>
        <taxon>Rhizophoraceae</taxon>
        <taxon>Rhizophora</taxon>
    </lineage>
</organism>
<evidence type="ECO:0000313" key="1">
    <source>
        <dbReference type="EMBL" id="MBX67027.1"/>
    </source>
</evidence>
<dbReference type="AlphaFoldDB" id="A0A2P2QJF5"/>